<reference evidence="2 3" key="1">
    <citation type="journal article" date="2019" name="Commun. Biol.">
        <title>The bagworm genome reveals a unique fibroin gene that provides high tensile strength.</title>
        <authorList>
            <person name="Kono N."/>
            <person name="Nakamura H."/>
            <person name="Ohtoshi R."/>
            <person name="Tomita M."/>
            <person name="Numata K."/>
            <person name="Arakawa K."/>
        </authorList>
    </citation>
    <scope>NUCLEOTIDE SEQUENCE [LARGE SCALE GENOMIC DNA]</scope>
</reference>
<evidence type="ECO:0000313" key="3">
    <source>
        <dbReference type="Proteomes" id="UP000299102"/>
    </source>
</evidence>
<organism evidence="2 3">
    <name type="scientific">Eumeta variegata</name>
    <name type="common">Bagworm moth</name>
    <name type="synonym">Eumeta japonica</name>
    <dbReference type="NCBI Taxonomy" id="151549"/>
    <lineage>
        <taxon>Eukaryota</taxon>
        <taxon>Metazoa</taxon>
        <taxon>Ecdysozoa</taxon>
        <taxon>Arthropoda</taxon>
        <taxon>Hexapoda</taxon>
        <taxon>Insecta</taxon>
        <taxon>Pterygota</taxon>
        <taxon>Neoptera</taxon>
        <taxon>Endopterygota</taxon>
        <taxon>Lepidoptera</taxon>
        <taxon>Glossata</taxon>
        <taxon>Ditrysia</taxon>
        <taxon>Tineoidea</taxon>
        <taxon>Psychidae</taxon>
        <taxon>Oiketicinae</taxon>
        <taxon>Eumeta</taxon>
    </lineage>
</organism>
<sequence length="90" mass="10367">MFFFVPYIVFFTRHFAFVWALDKTALGVHTDTVNAFVFSTKTDSRRMSARPFAKALGWPTQRLATAATRIRQQGYVTRWAPSCVRSLMLT</sequence>
<dbReference type="Proteomes" id="UP000299102">
    <property type="component" value="Unassembled WGS sequence"/>
</dbReference>
<dbReference type="AlphaFoldDB" id="A0A4C1XKP9"/>
<comment type="caution">
    <text evidence="2">The sequence shown here is derived from an EMBL/GenBank/DDBJ whole genome shotgun (WGS) entry which is preliminary data.</text>
</comment>
<feature type="chain" id="PRO_5020021947" description="Secreted protein" evidence="1">
    <location>
        <begin position="21"/>
        <end position="90"/>
    </location>
</feature>
<feature type="signal peptide" evidence="1">
    <location>
        <begin position="1"/>
        <end position="20"/>
    </location>
</feature>
<name>A0A4C1XKP9_EUMVA</name>
<evidence type="ECO:0000313" key="2">
    <source>
        <dbReference type="EMBL" id="GBP62859.1"/>
    </source>
</evidence>
<protein>
    <recommendedName>
        <fullName evidence="4">Secreted protein</fullName>
    </recommendedName>
</protein>
<proteinExistence type="predicted"/>
<dbReference type="EMBL" id="BGZK01000851">
    <property type="protein sequence ID" value="GBP62859.1"/>
    <property type="molecule type" value="Genomic_DNA"/>
</dbReference>
<keyword evidence="3" id="KW-1185">Reference proteome</keyword>
<gene>
    <name evidence="2" type="ORF">EVAR_44714_1</name>
</gene>
<keyword evidence="1" id="KW-0732">Signal</keyword>
<accession>A0A4C1XKP9</accession>
<evidence type="ECO:0000256" key="1">
    <source>
        <dbReference type="SAM" id="SignalP"/>
    </source>
</evidence>
<evidence type="ECO:0008006" key="4">
    <source>
        <dbReference type="Google" id="ProtNLM"/>
    </source>
</evidence>